<evidence type="ECO:0000313" key="3">
    <source>
        <dbReference type="Proteomes" id="UP001597216"/>
    </source>
</evidence>
<dbReference type="Pfam" id="PF09834">
    <property type="entry name" value="DUF2061"/>
    <property type="match status" value="2"/>
</dbReference>
<dbReference type="InterPro" id="IPR018638">
    <property type="entry name" value="DUF2061_membrane"/>
</dbReference>
<accession>A0ABW3SZ80</accession>
<proteinExistence type="predicted"/>
<gene>
    <name evidence="2" type="ORF">ACFQ27_04255</name>
</gene>
<name>A0ABW3SZ80_9CAUL</name>
<evidence type="ECO:0000313" key="2">
    <source>
        <dbReference type="EMBL" id="MFD1189782.1"/>
    </source>
</evidence>
<reference evidence="3" key="1">
    <citation type="journal article" date="2019" name="Int. J. Syst. Evol. Microbiol.">
        <title>The Global Catalogue of Microorganisms (GCM) 10K type strain sequencing project: providing services to taxonomists for standard genome sequencing and annotation.</title>
        <authorList>
            <consortium name="The Broad Institute Genomics Platform"/>
            <consortium name="The Broad Institute Genome Sequencing Center for Infectious Disease"/>
            <person name="Wu L."/>
            <person name="Ma J."/>
        </authorList>
    </citation>
    <scope>NUCLEOTIDE SEQUENCE [LARGE SCALE GENOMIC DNA]</scope>
    <source>
        <strain evidence="3">CCUG 55074</strain>
    </source>
</reference>
<protein>
    <submittedName>
        <fullName evidence="2">DUF2061 domain-containing protein</fullName>
    </submittedName>
</protein>
<feature type="domain" description="DUF2061" evidence="1">
    <location>
        <begin position="17"/>
        <end position="67"/>
    </location>
</feature>
<organism evidence="2 3">
    <name type="scientific">Phenylobacterium conjunctum</name>
    <dbReference type="NCBI Taxonomy" id="1298959"/>
    <lineage>
        <taxon>Bacteria</taxon>
        <taxon>Pseudomonadati</taxon>
        <taxon>Pseudomonadota</taxon>
        <taxon>Alphaproteobacteria</taxon>
        <taxon>Caulobacterales</taxon>
        <taxon>Caulobacteraceae</taxon>
        <taxon>Phenylobacterium</taxon>
    </lineage>
</organism>
<keyword evidence="3" id="KW-1185">Reference proteome</keyword>
<sequence>MAGDAQDHFGETHLRSLIKGISWRVVGSLDTALLSFLVTGSPKWAVTIASIEALTKIALYYGHERVWGRVRWGRDGEAHLRSVAKGASWRVVATLDTFLLSWLVTGSVKHAGAIASLEVFTKIALFYLHERGWKLVPWGKIAAAGSTGALPAEPAVAR</sequence>
<dbReference type="Proteomes" id="UP001597216">
    <property type="component" value="Unassembled WGS sequence"/>
</dbReference>
<evidence type="ECO:0000259" key="1">
    <source>
        <dbReference type="Pfam" id="PF09834"/>
    </source>
</evidence>
<dbReference type="RefSeq" id="WP_377352729.1">
    <property type="nucleotide sequence ID" value="NZ_JBHTLQ010000006.1"/>
</dbReference>
<dbReference type="EMBL" id="JBHTLQ010000006">
    <property type="protein sequence ID" value="MFD1189782.1"/>
    <property type="molecule type" value="Genomic_DNA"/>
</dbReference>
<comment type="caution">
    <text evidence="2">The sequence shown here is derived from an EMBL/GenBank/DDBJ whole genome shotgun (WGS) entry which is preliminary data.</text>
</comment>
<feature type="domain" description="DUF2061" evidence="1">
    <location>
        <begin position="83"/>
        <end position="134"/>
    </location>
</feature>